<comment type="caution">
    <text evidence="5">The sequence shown here is derived from an EMBL/GenBank/DDBJ whole genome shotgun (WGS) entry which is preliminary data.</text>
</comment>
<dbReference type="InterPro" id="IPR005650">
    <property type="entry name" value="BlaI_family"/>
</dbReference>
<gene>
    <name evidence="5" type="ORF">DES49_0020</name>
</gene>
<evidence type="ECO:0000256" key="2">
    <source>
        <dbReference type="ARBA" id="ARBA00023015"/>
    </source>
</evidence>
<dbReference type="InterPro" id="IPR036390">
    <property type="entry name" value="WH_DNA-bd_sf"/>
</dbReference>
<dbReference type="OrthoDB" id="2989615at2"/>
<dbReference type="GO" id="GO:0003677">
    <property type="term" value="F:DNA binding"/>
    <property type="evidence" value="ECO:0007669"/>
    <property type="project" value="UniProtKB-KW"/>
</dbReference>
<evidence type="ECO:0000256" key="1">
    <source>
        <dbReference type="ARBA" id="ARBA00011046"/>
    </source>
</evidence>
<keyword evidence="4" id="KW-0804">Transcription</keyword>
<dbReference type="GO" id="GO:0045892">
    <property type="term" value="P:negative regulation of DNA-templated transcription"/>
    <property type="evidence" value="ECO:0007669"/>
    <property type="project" value="InterPro"/>
</dbReference>
<name>A0A4R7JZF9_9GAMM</name>
<proteinExistence type="inferred from homology"/>
<dbReference type="SUPFAM" id="SSF46785">
    <property type="entry name" value="Winged helix' DNA-binding domain"/>
    <property type="match status" value="1"/>
</dbReference>
<dbReference type="EMBL" id="SOAX01000001">
    <property type="protein sequence ID" value="TDT43921.1"/>
    <property type="molecule type" value="Genomic_DNA"/>
</dbReference>
<keyword evidence="3" id="KW-0238">DNA-binding</keyword>
<accession>A0A4R7JZF9</accession>
<reference evidence="5 6" key="1">
    <citation type="submission" date="2019-03" db="EMBL/GenBank/DDBJ databases">
        <title>Genomic Encyclopedia of Type Strains, Phase IV (KMG-IV): sequencing the most valuable type-strain genomes for metagenomic binning, comparative biology and taxonomic classification.</title>
        <authorList>
            <person name="Goeker M."/>
        </authorList>
    </citation>
    <scope>NUCLEOTIDE SEQUENCE [LARGE SCALE GENOMIC DNA]</scope>
    <source>
        <strain evidence="5 6">DSM 15505</strain>
    </source>
</reference>
<dbReference type="Proteomes" id="UP000295830">
    <property type="component" value="Unassembled WGS sequence"/>
</dbReference>
<dbReference type="Gene3D" id="1.10.10.10">
    <property type="entry name" value="Winged helix-like DNA-binding domain superfamily/Winged helix DNA-binding domain"/>
    <property type="match status" value="1"/>
</dbReference>
<dbReference type="Pfam" id="PF03965">
    <property type="entry name" value="Penicillinase_R"/>
    <property type="match status" value="1"/>
</dbReference>
<organism evidence="5 6">
    <name type="scientific">Halospina denitrificans</name>
    <dbReference type="NCBI Taxonomy" id="332522"/>
    <lineage>
        <taxon>Bacteria</taxon>
        <taxon>Pseudomonadati</taxon>
        <taxon>Pseudomonadota</taxon>
        <taxon>Gammaproteobacteria</taxon>
        <taxon>Halospina</taxon>
    </lineage>
</organism>
<sequence length="136" mass="15544">MSQGTIQLGELEHAVLEDLWDRGADHAKGVHGRLGVQRGITHNTVQSTLERLYRKSLLTRTKERHAYVYRPAMSREAFLARLIDQVTHPLAENLPEESLLSAFVDFAAERDERGLDRLQALIERKRRADSTGRDLE</sequence>
<dbReference type="AlphaFoldDB" id="A0A4R7JZF9"/>
<comment type="similarity">
    <text evidence="1">Belongs to the BlaI transcriptional regulatory family.</text>
</comment>
<dbReference type="InterPro" id="IPR036388">
    <property type="entry name" value="WH-like_DNA-bd_sf"/>
</dbReference>
<keyword evidence="6" id="KW-1185">Reference proteome</keyword>
<evidence type="ECO:0000256" key="4">
    <source>
        <dbReference type="ARBA" id="ARBA00023163"/>
    </source>
</evidence>
<evidence type="ECO:0000256" key="3">
    <source>
        <dbReference type="ARBA" id="ARBA00023125"/>
    </source>
</evidence>
<dbReference type="RefSeq" id="WP_133734359.1">
    <property type="nucleotide sequence ID" value="NZ_SOAX01000001.1"/>
</dbReference>
<evidence type="ECO:0000313" key="6">
    <source>
        <dbReference type="Proteomes" id="UP000295830"/>
    </source>
</evidence>
<keyword evidence="2" id="KW-0805">Transcription regulation</keyword>
<protein>
    <submittedName>
        <fullName evidence="5">Putative transcriptional regulator</fullName>
    </submittedName>
</protein>
<evidence type="ECO:0000313" key="5">
    <source>
        <dbReference type="EMBL" id="TDT43921.1"/>
    </source>
</evidence>